<dbReference type="GO" id="GO:0030686">
    <property type="term" value="C:90S preribosome"/>
    <property type="evidence" value="ECO:0007669"/>
    <property type="project" value="TreeGrafter"/>
</dbReference>
<dbReference type="InterPro" id="IPR043512">
    <property type="entry name" value="Mu2_C"/>
</dbReference>
<dbReference type="InterPro" id="IPR011012">
    <property type="entry name" value="Longin-like_dom_sf"/>
</dbReference>
<sequence length="3493" mass="389495">MISMIMVLNQKGEIMISRQYRDDVSRVAADSFRLQVIAAKEAGSQAPIRRIENCSFIYTRHLNMYFVALTKSNVNPALVFEYLFQKIRVLKAYLGEDFDENSMRNNMTLIYELMDETMDFGYPQNCAVDVLQMYINLANVKPQDEPEPEQLTKQITGAIDWRREGIRHKRNEVYIDVLESVNLMISTSGAILRNEVTGRVQMNTKLTGMPECKFGLNDKLVIEKESAGGKKKPGVEIDDCVFHRCVRLGKFDADRTITFIPPDGEFELMRYRVNDNVNLPFRLIPAVQEEGQTKCSINLKVIANFSEKLFATHVVIKIPVPKNTSKAKIKNSFGRAKYEPEQNAIVWRIKKFPGKATCMLSSDMELVRTVRPKAWDRPAINVDFQVPMFTASGVHVRFLRVYDKSGYHTNRWVSTSGKNRLRFVSAKERAKKATADVYRTSDRRHNVSSTAVREKRVHSAGGAGTKKKKKKRRKNKDSSKDDDEEEEEEDTIRYFGRDTDAGGLGIGRTAVIVSSKSKLVLDEQAPAEGVLMDVDNIGEPGLSDDEEKDKALLTGGTIFLAELEISSQRNGSQLFQNLVRQLRPLSNSLAELLHHKEKIVELLCAFLLSPREEDGAPTPRRRANEDTKSYKKWLAATASNGFVANLATSDVLHLFGVLARELRREIYPFLNTTILPRIIDDLLNPPSVIVIDSEKHQNNTLLDVSLVESAFRALSYLFKYNSDELISSQPPNLNKTDDKKTGDADIIRQYYGKTICHKRELVRRLACESYAPLLRKCTDKGLKRHLSRSVKALASSLALAAEQNTGFNSDHNMERARSDAIDGVSSLLFEVARSVAGRLHSKKGILVIRSLMDCLTGISKKSEENGENNVVDRNKVDAIYEVSSQLLSKLRDHVLRGGSDAVENSFTDVFNEIQRTLESQTALLNETSTSLANKPIALVTGRIVDLLAEVLEFQNGRLAGGHADQITQSLQSLLGDDIYQKVGQEVQSQILNFLCAAWKANPSHTAFASRLGKFFPSIVTGSLDQALFLAKNLLPYLPKRVASSSLVPALLSSTAISVETAEQADSSLVLLHTISTTVWADSQNDRGGADETVGSLFSWETAEECPVISTKTRKTLLDVCCINLDKKSAEQLSRIGYASRCIPFLVFLECSSDGGDDASDGEEQSNTGNGLSEDAIVSVFQWYAKVMKAVQAMIGKGHEKLQQDLFTVQSLLLESFSKSSIECHRRLPSSRVKQSVKKTMAKTKSYANTLLRQQPKSAWVVRGVAAIVKTLQIVEPGSKLNDHSNDTFELLAPNLAQPNHSLRLLTLEILEHYPARPFITDHADLDLTDDLDEEQSQRPQAEEEDTDQTSDNQPGSSLSGACDVVSMLKHLELTPVTFDNERNLTSQLGRVEVYARTGKLPIVYAEVVAYHMLGLLHVKFAPVWPAAVKVIVSLSVAQEGPVWPCIEAALKRSMMKTIRENCDEVASADSIEPSSAIETITSHHSLCLLWDSSKGKNISLFGNQNMEKLGEVPRHDVVDGLTLFESVWSIMENGPHLTATKSKVVVPLFFEFMVSQYYVFHDDDQDLREIKFPELAPSTEWNRKELGHKSIHRKLESFLKMFAAVKGPQQLVSHQTLLQLFVAFLSNQDTRMANLAFACVSRFKLPYLVPYVEYIRPMLKKEGLRDALTKFNLSVDSETVISEHRLPLMPIVTRILFGRLAARGNGSKSSKDSPAARRAAILSFFSGVGNTAGELNYFLYMMVRAFIPQHESMTMNGVENQNDHLKEGFLKLLSDVITQVGFGVKGFVGTFISLLLTLCEQSENALVKNTKNQEMKNMIANDNENQTESLEDTSQNGSIRTLSFLRLTDIFNKFASTVDFLMYSERLWKSMHSSIVALPNTVVNAENTPSLMRLLECIASHSSMIPLLAQCDDAIIAVFKCIAGTTRMKVMNNVLRFIDSLLTDGDSGNTLNQNTEDGLGRSLVLKHIHLLIAQFTNRLQTDSKIANLDGEVSSGKGFKQPPLAGLQLNILCRVTELLVSVEKAEEENVTTMESLCGLLVPLLKFDSNPNQLYLVRTIHSLIPKMSNEGAMAHFHSLSKLLGPNKANAGISSNEHRQLIASVLKAISDQDVKSSSLVKVAKAVVEANAVSTKYVNEHDYERILPALNSLGTESGDESWFGLSKETSGSIAGPRVLLPLLYTCFHLLYDADGVVSRVSNKALKCVVTTCIERAKDEDLDELSRNSWIKFIETTFIPSLKIGIMTKDASIRRSFVLLFSHVARHFGDYDSVHLYGDLKSLIRDDDQDLDFFLNVTHVQLHRRARAFNRLRKTLTSSDEPLFSEQSYVNVLLPLAMHPIYEYSSKTEEAYVLEAIAAAGEICRHLPWSKYNNTLQTALNNLGRYPDQERFLIAMMCSIIDAFHFPVETGESADSATKTQGNGVWRSLKNRIIPKVESFLIKEKTDKSGATVKSLRPSVTLALMKLFQKFPLKIFEEKLPKLITVVCGALRNKESNERDIARETLSKMAVSLDLKYLPLILSELSVALYEGYKLHVRSAALHSILVALSKVYQQPAVQSDDDIASLPFERCVPAMLDIIHQDIFGKASEIKEVQHVQKRLIKEAMGSKSQDSLEIIARNILFKPSVIAVSVKETLPGLSHASAVHALITPLLERLRDPEVSPSTIRKVKECLQRITVGLSNNSTANYDELLPFVYATVSPFVYGRMNPNTDEDNLDDSDGEEDAPIQVSKSGVREASKSKPEDSTTGPSSVAVATWNPSSLGAAESKRAALIAKKKAKHDLHKVIDGVSAPKFTGSSRNSSLQSSSSKTLNMPANACAVNFGLALLNSCLKRSKIDVTNELHCSMADPFLPLLAHCMRYSSDNQAVVLSFKSLGFLLRMDLPSVPQTAKELGPGILDHLSSSGAASNAQNEIVQGCFKSLTLLISHPKFASVMEQDDATYSIGDTTEQFVHNETLPLTADQMQGLLSLLHGAVRESEQHNATFGLVKAIAAKRYMSPEFFDLMDIVLKLSVQSQKQAVRLQCSQIFLNYLVDYPMGSKRLDNHLQQIVLNMKYEYEEGRLSAIELLSSLIQKFPLPVLEEHAQLFFLPLVLSLVNDESKTCKEAVADCISLILKRLSTDTVQSLYGYVKRWSEPSGTESIPMQLASAQLFGIFVEARPDYVKRGRNSTDLADLIMEVISQHSSSTDDNGWELVYHYLVCMEKLNKYVPGAFGTNLDVWSSLVSLMAYPHPWIMQVSSRIVSGHLSAIDYKELARNGSDSLLAKVPGSLYDIARNSCRQLDVEDRLHVDATCTIAIKNITTAFKIMKLRPDLCYEPEATNENENEELNPKGKSKDPCLWLMARLSNIAKPRGKLRRESVFKCFAALCTSCSPADLVRYLQLMIDPIDRDVRDKAGKARRGDFEDNDPRDALPKEVLQILEDTCGTDNYVKAYAKVSKNARQKKDKRKQDIASEAIHDPVASAQRKVSRGKHEQERKKRRMDENRSSRGGGRFKKNRNY</sequence>
<keyword evidence="4" id="KW-1003">Cell membrane</keyword>
<name>A0AAD8XZE2_9STRA</name>
<dbReference type="Pfam" id="PF20416">
    <property type="entry name" value="UTP20"/>
    <property type="match status" value="1"/>
</dbReference>
<feature type="compositionally biased region" description="Basic and acidic residues" evidence="10">
    <location>
        <begin position="3441"/>
        <end position="3451"/>
    </location>
</feature>
<dbReference type="PANTHER" id="PTHR17695">
    <property type="entry name" value="SMALL SUBUNIT PROCESSOME COMPONENT 20 HOMOLOG"/>
    <property type="match status" value="1"/>
</dbReference>
<proteinExistence type="predicted"/>
<dbReference type="Pfam" id="PF23099">
    <property type="entry name" value="UTP20_C"/>
    <property type="match status" value="1"/>
</dbReference>
<dbReference type="SUPFAM" id="SSF64356">
    <property type="entry name" value="SNARE-like"/>
    <property type="match status" value="1"/>
</dbReference>
<keyword evidence="7" id="KW-0472">Membrane</keyword>
<feature type="compositionally biased region" description="Acidic residues" evidence="10">
    <location>
        <begin position="480"/>
        <end position="490"/>
    </location>
</feature>
<feature type="compositionally biased region" description="Basic and acidic residues" evidence="10">
    <location>
        <begin position="3464"/>
        <end position="3480"/>
    </location>
</feature>
<feature type="region of interest" description="Disordered" evidence="10">
    <location>
        <begin position="3432"/>
        <end position="3493"/>
    </location>
</feature>
<dbReference type="Gene3D" id="1.25.10.10">
    <property type="entry name" value="Leucine-rich Repeat Variant"/>
    <property type="match status" value="1"/>
</dbReference>
<dbReference type="InterPro" id="IPR043532">
    <property type="entry name" value="AP2_Mu_N"/>
</dbReference>
<evidence type="ECO:0000256" key="8">
    <source>
        <dbReference type="ARBA" id="ARBA00023176"/>
    </source>
</evidence>
<dbReference type="PROSITE" id="PS00991">
    <property type="entry name" value="CLAT_ADAPTOR_M_2"/>
    <property type="match status" value="1"/>
</dbReference>
<dbReference type="InterPro" id="IPR011430">
    <property type="entry name" value="UTP20_N"/>
</dbReference>
<organism evidence="12 13">
    <name type="scientific">Skeletonema marinoi</name>
    <dbReference type="NCBI Taxonomy" id="267567"/>
    <lineage>
        <taxon>Eukaryota</taxon>
        <taxon>Sar</taxon>
        <taxon>Stramenopiles</taxon>
        <taxon>Ochrophyta</taxon>
        <taxon>Bacillariophyta</taxon>
        <taxon>Coscinodiscophyceae</taxon>
        <taxon>Thalassiosirophycidae</taxon>
        <taxon>Thalassiosirales</taxon>
        <taxon>Skeletonemataceae</taxon>
        <taxon>Skeletonema</taxon>
        <taxon>Skeletonema marinoi-dohrnii complex</taxon>
    </lineage>
</organism>
<dbReference type="InterPro" id="IPR018240">
    <property type="entry name" value="Clathrin_mu_CS"/>
</dbReference>
<dbReference type="InterPro" id="IPR057525">
    <property type="entry name" value="UTP20_C"/>
</dbReference>
<evidence type="ECO:0000256" key="2">
    <source>
        <dbReference type="ARBA" id="ARBA00004277"/>
    </source>
</evidence>
<comment type="subcellular location">
    <subcellularLocation>
        <location evidence="1">Cell membrane</location>
    </subcellularLocation>
    <subcellularLocation>
        <location evidence="2">Membrane</location>
        <location evidence="2">Coated pit</location>
        <topology evidence="2">Peripheral membrane protein</topology>
        <orientation evidence="2">Cytoplasmic side</orientation>
    </subcellularLocation>
</comment>
<keyword evidence="8" id="KW-0168">Coated pit</keyword>
<feature type="compositionally biased region" description="Basic and acidic residues" evidence="10">
    <location>
        <begin position="2728"/>
        <end position="2739"/>
    </location>
</feature>
<evidence type="ECO:0000313" key="13">
    <source>
        <dbReference type="Proteomes" id="UP001224775"/>
    </source>
</evidence>
<evidence type="ECO:0000259" key="11">
    <source>
        <dbReference type="PROSITE" id="PS51072"/>
    </source>
</evidence>
<dbReference type="FunFam" id="3.30.450.60:FF:000002">
    <property type="entry name" value="AP-2 complex subunit mu, putative"/>
    <property type="match status" value="1"/>
</dbReference>
<dbReference type="InterPro" id="IPR001392">
    <property type="entry name" value="Clathrin_mu"/>
</dbReference>
<dbReference type="CDD" id="cd09251">
    <property type="entry name" value="AP-2_Mu2_Cterm"/>
    <property type="match status" value="1"/>
</dbReference>
<evidence type="ECO:0000313" key="12">
    <source>
        <dbReference type="EMBL" id="KAK1736749.1"/>
    </source>
</evidence>
<dbReference type="Pfam" id="PF01217">
    <property type="entry name" value="Clat_adaptor_s"/>
    <property type="match status" value="1"/>
</dbReference>
<evidence type="ECO:0000256" key="10">
    <source>
        <dbReference type="SAM" id="MobiDB-lite"/>
    </source>
</evidence>
<dbReference type="InterPro" id="IPR046523">
    <property type="entry name" value="UTP20_dom"/>
</dbReference>
<dbReference type="GO" id="GO:0005905">
    <property type="term" value="C:clathrin-coated pit"/>
    <property type="evidence" value="ECO:0007669"/>
    <property type="project" value="UniProtKB-KW"/>
</dbReference>
<feature type="repeat" description="HEAT" evidence="9">
    <location>
        <begin position="3082"/>
        <end position="3120"/>
    </location>
</feature>
<comment type="caution">
    <text evidence="12">The sequence shown here is derived from an EMBL/GenBank/DDBJ whole genome shotgun (WGS) entry which is preliminary data.</text>
</comment>
<dbReference type="GO" id="GO:0005886">
    <property type="term" value="C:plasma membrane"/>
    <property type="evidence" value="ECO:0007669"/>
    <property type="project" value="UniProtKB-SubCell"/>
</dbReference>
<keyword evidence="6" id="KW-0653">Protein transport</keyword>
<protein>
    <submittedName>
        <fullName evidence="12">AP-2 complex subunit mu-2</fullName>
    </submittedName>
</protein>
<dbReference type="PANTHER" id="PTHR17695:SF11">
    <property type="entry name" value="SMALL SUBUNIT PROCESSOME COMPONENT 20 HOMOLOG"/>
    <property type="match status" value="1"/>
</dbReference>
<dbReference type="Pfam" id="PF00928">
    <property type="entry name" value="Adap_comp_sub"/>
    <property type="match status" value="1"/>
</dbReference>
<dbReference type="SUPFAM" id="SSF48371">
    <property type="entry name" value="ARM repeat"/>
    <property type="match status" value="2"/>
</dbReference>
<evidence type="ECO:0000256" key="6">
    <source>
        <dbReference type="ARBA" id="ARBA00022927"/>
    </source>
</evidence>
<dbReference type="GO" id="GO:0006897">
    <property type="term" value="P:endocytosis"/>
    <property type="evidence" value="ECO:0007669"/>
    <property type="project" value="UniProtKB-KW"/>
</dbReference>
<accession>A0AAD8XZE2</accession>
<feature type="compositionally biased region" description="Basic and acidic residues" evidence="10">
    <location>
        <begin position="434"/>
        <end position="445"/>
    </location>
</feature>
<feature type="compositionally biased region" description="Basic residues" evidence="10">
    <location>
        <begin position="465"/>
        <end position="475"/>
    </location>
</feature>
<reference evidence="12" key="1">
    <citation type="submission" date="2023-06" db="EMBL/GenBank/DDBJ databases">
        <title>Survivors Of The Sea: Transcriptome response of Skeletonema marinoi to long-term dormancy.</title>
        <authorList>
            <person name="Pinder M.I.M."/>
            <person name="Kourtchenko O."/>
            <person name="Robertson E.K."/>
            <person name="Larsson T."/>
            <person name="Maumus F."/>
            <person name="Osuna-Cruz C.M."/>
            <person name="Vancaester E."/>
            <person name="Stenow R."/>
            <person name="Vandepoele K."/>
            <person name="Ploug H."/>
            <person name="Bruchert V."/>
            <person name="Godhe A."/>
            <person name="Topel M."/>
        </authorList>
    </citation>
    <scope>NUCLEOTIDE SEQUENCE</scope>
    <source>
        <strain evidence="12">R05AC</strain>
    </source>
</reference>
<keyword evidence="3" id="KW-0813">Transport</keyword>
<dbReference type="PROSITE" id="PS51072">
    <property type="entry name" value="MHD"/>
    <property type="match status" value="1"/>
</dbReference>
<dbReference type="Pfam" id="PF07539">
    <property type="entry name" value="UTP20_N"/>
    <property type="match status" value="1"/>
</dbReference>
<dbReference type="InterPro" id="IPR022775">
    <property type="entry name" value="AP_mu_sigma_su"/>
</dbReference>
<dbReference type="GO" id="GO:0006886">
    <property type="term" value="P:intracellular protein transport"/>
    <property type="evidence" value="ECO:0007669"/>
    <property type="project" value="InterPro"/>
</dbReference>
<dbReference type="Gene3D" id="3.30.450.60">
    <property type="match status" value="1"/>
</dbReference>
<feature type="compositionally biased region" description="Acidic residues" evidence="10">
    <location>
        <begin position="2706"/>
        <end position="2720"/>
    </location>
</feature>
<feature type="domain" description="MHD" evidence="11">
    <location>
        <begin position="170"/>
        <end position="426"/>
    </location>
</feature>
<keyword evidence="13" id="KW-1185">Reference proteome</keyword>
<dbReference type="PROSITE" id="PS50077">
    <property type="entry name" value="HEAT_REPEAT"/>
    <property type="match status" value="1"/>
</dbReference>
<keyword evidence="5" id="KW-0254">Endocytosis</keyword>
<evidence type="ECO:0000256" key="5">
    <source>
        <dbReference type="ARBA" id="ARBA00022583"/>
    </source>
</evidence>
<dbReference type="GO" id="GO:0030131">
    <property type="term" value="C:clathrin adaptor complex"/>
    <property type="evidence" value="ECO:0007669"/>
    <property type="project" value="InterPro"/>
</dbReference>
<evidence type="ECO:0000256" key="4">
    <source>
        <dbReference type="ARBA" id="ARBA00022475"/>
    </source>
</evidence>
<dbReference type="InterPro" id="IPR021133">
    <property type="entry name" value="HEAT_type_2"/>
</dbReference>
<dbReference type="GO" id="GO:0032040">
    <property type="term" value="C:small-subunit processome"/>
    <property type="evidence" value="ECO:0007669"/>
    <property type="project" value="TreeGrafter"/>
</dbReference>
<feature type="region of interest" description="Disordered" evidence="10">
    <location>
        <begin position="1332"/>
        <end position="1357"/>
    </location>
</feature>
<dbReference type="Proteomes" id="UP001224775">
    <property type="component" value="Unassembled WGS sequence"/>
</dbReference>
<feature type="region of interest" description="Disordered" evidence="10">
    <location>
        <begin position="434"/>
        <end position="494"/>
    </location>
</feature>
<dbReference type="InterPro" id="IPR052575">
    <property type="entry name" value="SSU_processome_comp_20"/>
</dbReference>
<evidence type="ECO:0000256" key="9">
    <source>
        <dbReference type="PROSITE-ProRule" id="PRU00103"/>
    </source>
</evidence>
<dbReference type="PRINTS" id="PR00314">
    <property type="entry name" value="CLATHRINADPT"/>
</dbReference>
<evidence type="ECO:0000256" key="1">
    <source>
        <dbReference type="ARBA" id="ARBA00004236"/>
    </source>
</evidence>
<dbReference type="InterPro" id="IPR016024">
    <property type="entry name" value="ARM-type_fold"/>
</dbReference>
<dbReference type="CDD" id="cd14836">
    <property type="entry name" value="AP2_Mu_N"/>
    <property type="match status" value="1"/>
</dbReference>
<dbReference type="InterPro" id="IPR011989">
    <property type="entry name" value="ARM-like"/>
</dbReference>
<dbReference type="EMBL" id="JATAAI010000028">
    <property type="protein sequence ID" value="KAK1736749.1"/>
    <property type="molecule type" value="Genomic_DNA"/>
</dbReference>
<dbReference type="Gene3D" id="2.60.40.1170">
    <property type="entry name" value="Mu homology domain, subdomain B"/>
    <property type="match status" value="2"/>
</dbReference>
<evidence type="ECO:0000256" key="3">
    <source>
        <dbReference type="ARBA" id="ARBA00022448"/>
    </source>
</evidence>
<dbReference type="SUPFAM" id="SSF49447">
    <property type="entry name" value="Second domain of Mu2 adaptin subunit (ap50) of ap2 adaptor"/>
    <property type="match status" value="1"/>
</dbReference>
<dbReference type="InterPro" id="IPR028565">
    <property type="entry name" value="MHD"/>
</dbReference>
<feature type="region of interest" description="Disordered" evidence="10">
    <location>
        <begin position="2703"/>
        <end position="2749"/>
    </location>
</feature>
<dbReference type="InterPro" id="IPR036168">
    <property type="entry name" value="AP2_Mu_C_sf"/>
</dbReference>
<evidence type="ECO:0000256" key="7">
    <source>
        <dbReference type="ARBA" id="ARBA00023136"/>
    </source>
</evidence>
<gene>
    <name evidence="12" type="ORF">QTG54_012771</name>
</gene>